<dbReference type="Proteomes" id="UP001166286">
    <property type="component" value="Unassembled WGS sequence"/>
</dbReference>
<feature type="region of interest" description="Disordered" evidence="2">
    <location>
        <begin position="19"/>
        <end position="49"/>
    </location>
</feature>
<protein>
    <recommendedName>
        <fullName evidence="3">Nephrocystin 3-like N-terminal domain-containing protein</fullName>
    </recommendedName>
</protein>
<dbReference type="Pfam" id="PF12796">
    <property type="entry name" value="Ank_2"/>
    <property type="match status" value="1"/>
</dbReference>
<dbReference type="InterPro" id="IPR027417">
    <property type="entry name" value="P-loop_NTPase"/>
</dbReference>
<keyword evidence="5" id="KW-1185">Reference proteome</keyword>
<dbReference type="InterPro" id="IPR002110">
    <property type="entry name" value="Ankyrin_rpt"/>
</dbReference>
<evidence type="ECO:0000259" key="3">
    <source>
        <dbReference type="Pfam" id="PF24883"/>
    </source>
</evidence>
<evidence type="ECO:0000313" key="4">
    <source>
        <dbReference type="EMBL" id="KAK0514548.1"/>
    </source>
</evidence>
<dbReference type="Gene3D" id="1.25.40.20">
    <property type="entry name" value="Ankyrin repeat-containing domain"/>
    <property type="match status" value="1"/>
</dbReference>
<sequence>MAQPDRKASRIDRVWGRIKHPFRPSGHGSASNVPYLVPSKEESTENATAESIAPVTQGNPMAKTTTDASTTATAIEGILTDDGARQAPSHATEASAESNISIEATMDVAETVSTPVGNLPYLNMVSTIPVNPETDNVPDAGLQSKLHAPKWNEALSTFKQENPKRYDTLERVTKESIAKAKQLTDLKLPKSITENPQSHEVVQRMKKYLPSLAAVKGVLMPVASHDPYKLAPIFCALAFGIIELGLNIQNPDTINRTLDVYFESINSINEWISFESSSVRIAIPTVENNLASLMAELPNMYVQALRIVANVQHAWDRDESDLKWDKVKSRLAKLSDEVTIWEAGIKTLKSYRGNLASQKKLIEDKVLETKDINDVLGWIKHDDDREPGQKVVAGRMPSEEQYDDYAQWFLSSPGFKAWTEGFKTPKDNQSSKQALWLRGPYGTGKTTVFYRAYLYLKVLEAIQLPEESFRIVTYYCDGRVNRPTYEFIIRSIIQKLSFKPDLSLDPIAQLRYNTARLPMEGSLEIQDWEQLLDDILSGSPTSLRIIVLVDGLDECSKPEDPENFLDRMGEILSKYCQVRLLCTSRQHVRVQRYFDQTVLLVVDVTPAATASDMTHFIDNEIANRRVKIGDDSVFFRHGHEDLLQEMRDILNERAKGMFIWVEAWLNILIATHNPQKIVQGEPFARKLLIEMRSSASELGSGLKQMTTVYWRLWVFNYFIELEESRTRLFRLVLCSFEPLSIQQLTEALRINFGADDTYDERLSIQQVRTLFSNFLIENVNHDVEFVHGSARSFVEDMTDSTNGGTLTFAERDNHYYMAQLYIRAMKPSPNRVWEEHSDFEPSGWYDDYYRLDPSLIRKRAGMREPPMTTYFSITRSAVRYLGKYGLRHCHAAAARRSIFDELWIEVFDEVIIPINPIFTYSMIASYWHGETSWRPSTDNWKNVHIENLFTRHAGVCKPLYPHILAWLDITCWEDFSQDQMKRWFTDSSNRNDHEKRLSLLLGDPALLQDLVVQETALYIASLRSNEAALSLLLQGTCHRDGRQRVLDLLTLTLPESVRMFRSYTAFTLAVVSEDTPILKLLLHFEIQVTREIHNDQAQEEICVAKQWALTVPLSGRAFLYVLRRFNEDDISELLKIARPQNINMADGYYGQNALHFSAARGFFRLTKELVESHGLDFRRGDYRKRTPAFFAFCYGHNGILEYLKSKGAEGDFTESDKIPIATRQEYLLDTGKRLNVSESVFS</sequence>
<dbReference type="InterPro" id="IPR036770">
    <property type="entry name" value="Ankyrin_rpt-contain_sf"/>
</dbReference>
<dbReference type="SMART" id="SM00248">
    <property type="entry name" value="ANK"/>
    <property type="match status" value="3"/>
</dbReference>
<evidence type="ECO:0000256" key="2">
    <source>
        <dbReference type="SAM" id="MobiDB-lite"/>
    </source>
</evidence>
<organism evidence="4 5">
    <name type="scientific">Cladonia borealis</name>
    <dbReference type="NCBI Taxonomy" id="184061"/>
    <lineage>
        <taxon>Eukaryota</taxon>
        <taxon>Fungi</taxon>
        <taxon>Dikarya</taxon>
        <taxon>Ascomycota</taxon>
        <taxon>Pezizomycotina</taxon>
        <taxon>Lecanoromycetes</taxon>
        <taxon>OSLEUM clade</taxon>
        <taxon>Lecanoromycetidae</taxon>
        <taxon>Lecanorales</taxon>
        <taxon>Lecanorineae</taxon>
        <taxon>Cladoniaceae</taxon>
        <taxon>Cladonia</taxon>
    </lineage>
</organism>
<proteinExistence type="predicted"/>
<gene>
    <name evidence="4" type="ORF">JMJ35_003165</name>
</gene>
<name>A0AA39R467_9LECA</name>
<dbReference type="Gene3D" id="3.40.50.300">
    <property type="entry name" value="P-loop containing nucleotide triphosphate hydrolases"/>
    <property type="match status" value="1"/>
</dbReference>
<keyword evidence="1" id="KW-0677">Repeat</keyword>
<dbReference type="AlphaFoldDB" id="A0AA39R467"/>
<comment type="caution">
    <text evidence="4">The sequence shown here is derived from an EMBL/GenBank/DDBJ whole genome shotgun (WGS) entry which is preliminary data.</text>
</comment>
<evidence type="ECO:0000256" key="1">
    <source>
        <dbReference type="ARBA" id="ARBA00022737"/>
    </source>
</evidence>
<dbReference type="SUPFAM" id="SSF48403">
    <property type="entry name" value="Ankyrin repeat"/>
    <property type="match status" value="1"/>
</dbReference>
<reference evidence="4" key="1">
    <citation type="submission" date="2023-03" db="EMBL/GenBank/DDBJ databases">
        <title>Complete genome of Cladonia borealis.</title>
        <authorList>
            <person name="Park H."/>
        </authorList>
    </citation>
    <scope>NUCLEOTIDE SEQUENCE</scope>
    <source>
        <strain evidence="4">ANT050790</strain>
    </source>
</reference>
<dbReference type="PANTHER" id="PTHR10039">
    <property type="entry name" value="AMELOGENIN"/>
    <property type="match status" value="1"/>
</dbReference>
<dbReference type="InterPro" id="IPR056884">
    <property type="entry name" value="NPHP3-like_N"/>
</dbReference>
<feature type="domain" description="Nephrocystin 3-like N-terminal" evidence="3">
    <location>
        <begin position="406"/>
        <end position="585"/>
    </location>
</feature>
<accession>A0AA39R467</accession>
<dbReference type="Pfam" id="PF24883">
    <property type="entry name" value="NPHP3_N"/>
    <property type="match status" value="1"/>
</dbReference>
<evidence type="ECO:0000313" key="5">
    <source>
        <dbReference type="Proteomes" id="UP001166286"/>
    </source>
</evidence>
<dbReference type="EMBL" id="JAFEKC020000005">
    <property type="protein sequence ID" value="KAK0514548.1"/>
    <property type="molecule type" value="Genomic_DNA"/>
</dbReference>